<accession>A0A396JIK2</accession>
<dbReference type="FunFam" id="3.40.50.2000:FF:000019">
    <property type="entry name" value="Glycosyltransferase"/>
    <property type="match status" value="1"/>
</dbReference>
<evidence type="ECO:0000256" key="3">
    <source>
        <dbReference type="RuleBase" id="RU003718"/>
    </source>
</evidence>
<dbReference type="EC" id="2.4.1.-" evidence="4"/>
<dbReference type="InterPro" id="IPR035595">
    <property type="entry name" value="UDP_glycos_trans_CS"/>
</dbReference>
<dbReference type="Gramene" id="rna1571">
    <property type="protein sequence ID" value="RHN78056.1"/>
    <property type="gene ID" value="gene1571"/>
</dbReference>
<protein>
    <recommendedName>
        <fullName evidence="4">Glycosyltransferase</fullName>
        <ecNumber evidence="4">2.4.1.-</ecNumber>
    </recommendedName>
</protein>
<evidence type="ECO:0000256" key="2">
    <source>
        <dbReference type="ARBA" id="ARBA00022679"/>
    </source>
</evidence>
<dbReference type="Proteomes" id="UP000265566">
    <property type="component" value="Chromosome 1"/>
</dbReference>
<dbReference type="AlphaFoldDB" id="A0A396JIK2"/>
<organism evidence="5">
    <name type="scientific">Medicago truncatula</name>
    <name type="common">Barrel medic</name>
    <name type="synonym">Medicago tribuloides</name>
    <dbReference type="NCBI Taxonomy" id="3880"/>
    <lineage>
        <taxon>Eukaryota</taxon>
        <taxon>Viridiplantae</taxon>
        <taxon>Streptophyta</taxon>
        <taxon>Embryophyta</taxon>
        <taxon>Tracheophyta</taxon>
        <taxon>Spermatophyta</taxon>
        <taxon>Magnoliopsida</taxon>
        <taxon>eudicotyledons</taxon>
        <taxon>Gunneridae</taxon>
        <taxon>Pentapetalae</taxon>
        <taxon>rosids</taxon>
        <taxon>fabids</taxon>
        <taxon>Fabales</taxon>
        <taxon>Fabaceae</taxon>
        <taxon>Papilionoideae</taxon>
        <taxon>50 kb inversion clade</taxon>
        <taxon>NPAAA clade</taxon>
        <taxon>Hologalegina</taxon>
        <taxon>IRL clade</taxon>
        <taxon>Trifolieae</taxon>
        <taxon>Medicago</taxon>
    </lineage>
</organism>
<keyword evidence="3 5" id="KW-0328">Glycosyltransferase</keyword>
<proteinExistence type="inferred from homology"/>
<dbReference type="GO" id="GO:0008194">
    <property type="term" value="F:UDP-glycosyltransferase activity"/>
    <property type="evidence" value="ECO:0007669"/>
    <property type="project" value="InterPro"/>
</dbReference>
<dbReference type="PANTHER" id="PTHR11926">
    <property type="entry name" value="GLUCOSYL/GLUCURONOSYL TRANSFERASES"/>
    <property type="match status" value="1"/>
</dbReference>
<dbReference type="SUPFAM" id="SSF53756">
    <property type="entry name" value="UDP-Glycosyltransferase/glycogen phosphorylase"/>
    <property type="match status" value="1"/>
</dbReference>
<comment type="similarity">
    <text evidence="1 3">Belongs to the UDP-glycosyltransferase family.</text>
</comment>
<gene>
    <name evidence="5" type="ORF">MtrunA17_Chr1g0161351</name>
</gene>
<dbReference type="CDD" id="cd03784">
    <property type="entry name" value="GT1_Gtf-like"/>
    <property type="match status" value="1"/>
</dbReference>
<comment type="caution">
    <text evidence="5">The sequence shown here is derived from an EMBL/GenBank/DDBJ whole genome shotgun (WGS) entry which is preliminary data.</text>
</comment>
<evidence type="ECO:0000256" key="4">
    <source>
        <dbReference type="RuleBase" id="RU362057"/>
    </source>
</evidence>
<name>A0A396JIK2_MEDTR</name>
<keyword evidence="2 3" id="KW-0808">Transferase</keyword>
<evidence type="ECO:0000256" key="1">
    <source>
        <dbReference type="ARBA" id="ARBA00009995"/>
    </source>
</evidence>
<dbReference type="EMBL" id="PSQE01000001">
    <property type="protein sequence ID" value="RHN78056.1"/>
    <property type="molecule type" value="Genomic_DNA"/>
</dbReference>
<sequence>MELKVYSHATTTIKLKSCLKYPPKKKKMESEAPIHIHILLISFPGQGHINPLLRLAKCLAAKGASVIFITTKKAGKDIQTVNNIVEKSVTSIGNGSLTFEFFDDGLQDDDPIRANLCGYIEQLKLFGKPFLSQMIKNHVESNKPISCIINNPFVPWVCDVAHEHGIPSVLLWVQSTAVFAAYYNYFNKLVHFPLEKEPYIDVQLPFQVLKYNEIPDFLHPFSPYPFLGTLILEQFKNLSKVFCVLVETYEELEHDFIDYITKKSIHIRPIGPLFKNPNIKGASNIRGDFVKSDDCNIIEWLNTKPKDSVVYISFGTIVYLPQEQVNEIAYGLLDSQVSFLWVLKPPPKEVGLKEHVLPNGFLEETNERGKVVKWSPQEEVLAHPSLVCFITHCGWNSSIEALSLGVPMLTFPAWGDQVTNAKFLVDVFGVGIRLGYGMIENKFVTRDEVKKCLLEATIGEKAEDLKKNAIKWKKKAEEAVAIGGSSDRNLDEFLEDIKKIKMIAQ</sequence>
<dbReference type="Gene3D" id="3.40.50.2000">
    <property type="entry name" value="Glycogen Phosphorylase B"/>
    <property type="match status" value="2"/>
</dbReference>
<reference evidence="5" key="1">
    <citation type="journal article" date="2018" name="Nat. Plants">
        <title>Whole-genome landscape of Medicago truncatula symbiotic genes.</title>
        <authorList>
            <person name="Pecrix Y."/>
            <person name="Gamas P."/>
            <person name="Carrere S."/>
        </authorList>
    </citation>
    <scope>NUCLEOTIDE SEQUENCE</scope>
    <source>
        <tissue evidence="5">Leaves</tissue>
    </source>
</reference>
<dbReference type="InterPro" id="IPR002213">
    <property type="entry name" value="UDP_glucos_trans"/>
</dbReference>
<dbReference type="PANTHER" id="PTHR11926:SF1541">
    <property type="entry name" value="GLYCOSYLTRANSFERASE"/>
    <property type="match status" value="1"/>
</dbReference>
<dbReference type="PROSITE" id="PS00375">
    <property type="entry name" value="UDPGT"/>
    <property type="match status" value="1"/>
</dbReference>
<evidence type="ECO:0000313" key="5">
    <source>
        <dbReference type="EMBL" id="RHN78056.1"/>
    </source>
</evidence>
<dbReference type="Pfam" id="PF00201">
    <property type="entry name" value="UDPGT"/>
    <property type="match status" value="1"/>
</dbReference>